<feature type="region of interest" description="Disordered" evidence="4">
    <location>
        <begin position="239"/>
        <end position="342"/>
    </location>
</feature>
<dbReference type="EMBL" id="CP119947">
    <property type="protein sequence ID" value="WFD00549.1"/>
    <property type="molecule type" value="Genomic_DNA"/>
</dbReference>
<evidence type="ECO:0000256" key="2">
    <source>
        <dbReference type="ARBA" id="ARBA00022490"/>
    </source>
</evidence>
<keyword evidence="3" id="KW-0694">RNA-binding</keyword>
<dbReference type="GO" id="GO:0000289">
    <property type="term" value="P:nuclear-transcribed mRNA poly(A) tail shortening"/>
    <property type="evidence" value="ECO:0007669"/>
    <property type="project" value="TreeGrafter"/>
</dbReference>
<keyword evidence="2" id="KW-0963">Cytoplasm</keyword>
<dbReference type="GO" id="GO:0003677">
    <property type="term" value="F:DNA binding"/>
    <property type="evidence" value="ECO:0007669"/>
    <property type="project" value="UniProtKB-KW"/>
</dbReference>
<dbReference type="SMART" id="SM00454">
    <property type="entry name" value="SAM"/>
    <property type="match status" value="1"/>
</dbReference>
<name>A0AAJ5YTP8_9BASI</name>
<feature type="region of interest" description="Disordered" evidence="4">
    <location>
        <begin position="636"/>
        <end position="661"/>
    </location>
</feature>
<dbReference type="Pfam" id="PF07647">
    <property type="entry name" value="SAM_2"/>
    <property type="match status" value="1"/>
</dbReference>
<dbReference type="InterPro" id="IPR001660">
    <property type="entry name" value="SAM"/>
</dbReference>
<accession>A0AAJ5YTP8</accession>
<organism evidence="6 7">
    <name type="scientific">Malassezia yamatoensis</name>
    <dbReference type="NCBI Taxonomy" id="253288"/>
    <lineage>
        <taxon>Eukaryota</taxon>
        <taxon>Fungi</taxon>
        <taxon>Dikarya</taxon>
        <taxon>Basidiomycota</taxon>
        <taxon>Ustilaginomycotina</taxon>
        <taxon>Malasseziomycetes</taxon>
        <taxon>Malasseziales</taxon>
        <taxon>Malasseziaceae</taxon>
        <taxon>Malassezia</taxon>
    </lineage>
</organism>
<feature type="region of interest" description="Disordered" evidence="4">
    <location>
        <begin position="511"/>
        <end position="566"/>
    </location>
</feature>
<evidence type="ECO:0000313" key="6">
    <source>
        <dbReference type="EMBL" id="WFD00549.1"/>
    </source>
</evidence>
<evidence type="ECO:0000256" key="1">
    <source>
        <dbReference type="ARBA" id="ARBA00004496"/>
    </source>
</evidence>
<feature type="region of interest" description="Disordered" evidence="4">
    <location>
        <begin position="1"/>
        <end position="55"/>
    </location>
</feature>
<dbReference type="SUPFAM" id="SSF47769">
    <property type="entry name" value="SAM/Pointed domain"/>
    <property type="match status" value="1"/>
</dbReference>
<protein>
    <submittedName>
        <fullName evidence="6">Flap-structured DNA-binding and RNA-binding protein</fullName>
    </submittedName>
</protein>
<dbReference type="GO" id="GO:0003729">
    <property type="term" value="F:mRNA binding"/>
    <property type="evidence" value="ECO:0007669"/>
    <property type="project" value="TreeGrafter"/>
</dbReference>
<feature type="compositionally biased region" description="Low complexity" evidence="4">
    <location>
        <begin position="397"/>
        <end position="411"/>
    </location>
</feature>
<feature type="domain" description="SAM" evidence="5">
    <location>
        <begin position="574"/>
        <end position="635"/>
    </location>
</feature>
<dbReference type="PROSITE" id="PS50105">
    <property type="entry name" value="SAM_DOMAIN"/>
    <property type="match status" value="1"/>
</dbReference>
<evidence type="ECO:0000256" key="3">
    <source>
        <dbReference type="ARBA" id="ARBA00022884"/>
    </source>
</evidence>
<evidence type="ECO:0000313" key="7">
    <source>
        <dbReference type="Proteomes" id="UP001219567"/>
    </source>
</evidence>
<keyword evidence="6" id="KW-0238">DNA-binding</keyword>
<proteinExistence type="predicted"/>
<feature type="compositionally biased region" description="Polar residues" evidence="4">
    <location>
        <begin position="412"/>
        <end position="426"/>
    </location>
</feature>
<dbReference type="InterPro" id="IPR057327">
    <property type="entry name" value="Vts1_dom"/>
</dbReference>
<feature type="region of interest" description="Disordered" evidence="4">
    <location>
        <begin position="397"/>
        <end position="441"/>
    </location>
</feature>
<gene>
    <name evidence="6" type="primary">VTS1</name>
    <name evidence="6" type="ORF">MYAM1_003298</name>
</gene>
<feature type="compositionally biased region" description="Basic and acidic residues" evidence="4">
    <location>
        <begin position="280"/>
        <end position="291"/>
    </location>
</feature>
<dbReference type="Proteomes" id="UP001219567">
    <property type="component" value="Chromosome 5"/>
</dbReference>
<dbReference type="InterPro" id="IPR050897">
    <property type="entry name" value="SMAUG/VTS1_RNA-bind"/>
</dbReference>
<reference evidence="6 7" key="1">
    <citation type="submission" date="2023-03" db="EMBL/GenBank/DDBJ databases">
        <title>Mating type loci evolution in Malassezia.</title>
        <authorList>
            <person name="Coelho M.A."/>
        </authorList>
    </citation>
    <scope>NUCLEOTIDE SEQUENCE [LARGE SCALE GENOMIC DNA]</scope>
    <source>
        <strain evidence="6 7">CBS 9725</strain>
    </source>
</reference>
<dbReference type="PANTHER" id="PTHR12515">
    <property type="entry name" value="STERILE ALPHA MOTIF DOMAIN CONTAINING PROTEIN 4-RELATED"/>
    <property type="match status" value="1"/>
</dbReference>
<evidence type="ECO:0000256" key="4">
    <source>
        <dbReference type="SAM" id="MobiDB-lite"/>
    </source>
</evidence>
<evidence type="ECO:0000259" key="5">
    <source>
        <dbReference type="PROSITE" id="PS50105"/>
    </source>
</evidence>
<keyword evidence="7" id="KW-1185">Reference proteome</keyword>
<comment type="subcellular location">
    <subcellularLocation>
        <location evidence="1">Cytoplasm</location>
    </subcellularLocation>
</comment>
<dbReference type="InterPro" id="IPR013761">
    <property type="entry name" value="SAM/pointed_sf"/>
</dbReference>
<feature type="compositionally biased region" description="Polar residues" evidence="4">
    <location>
        <begin position="544"/>
        <end position="553"/>
    </location>
</feature>
<dbReference type="Pfam" id="PF25479">
    <property type="entry name" value="Vts1"/>
    <property type="match status" value="1"/>
</dbReference>
<sequence>MSEYRARNSFSPSHSNVHRTPSPALPEQRSPRNGMGNPMRYSHGKMMPNVQSTPDTARLSNAQMHNFASSRNLRPSSEMLPMGQQNTPETEVIDKWFEDLQNYEATLEEMAAASLDQNFKEELSAIEQWFRVLSEAERTAALYSLLQESTQVQIRFFITVLQQMARNDPVGAFLSPSSASNAMGEQLEAKMASLGIKTPTAGAASSPGSRAFQRQSTGFLSPNTASLYAGSPDVSAALAAQRSKLKSNRTSAPGTFPMGSPMNYKGGALDQVQEKTSSQSRERPRSSDHQHLSRSQRQSGPIDDALSPLGMGGSWSSMVNTPIRPTLDDKEKSNVSSAGNHPAALADTNAKLDATAAQLAQLAQQYGGDTEAALRARRSGSAAPSMQEILNTMYETNGANNQGSAQSNANATSTPSHDATWPNANPGSPPANLGSPSYNQFSIPTMSPNTLASLQSPSGGMSNPANLQMMNTMAAMGGLNNLNSTQLMALQQQILQLQQQNLPNYTPSRMGPRGANVPRGGSGVSMNAAAAQRSNHAHHHPSNMPRNPTTGSPHTVPAQLASANQGEEEVADISVLNDVPAWLRHLRLHKYTPNFEGSNWREMVQMNEQALIEKGVAALGARRKMLKTFEAVRQKYQIPPPANSEPVSRSESADFDSDHEP</sequence>
<dbReference type="AlphaFoldDB" id="A0AAJ5YTP8"/>
<dbReference type="Gene3D" id="1.10.150.50">
    <property type="entry name" value="Transcription Factor, Ets-1"/>
    <property type="match status" value="1"/>
</dbReference>
<feature type="compositionally biased region" description="Polar residues" evidence="4">
    <location>
        <begin position="8"/>
        <end position="19"/>
    </location>
</feature>
<dbReference type="GO" id="GO:0000932">
    <property type="term" value="C:P-body"/>
    <property type="evidence" value="ECO:0007669"/>
    <property type="project" value="TreeGrafter"/>
</dbReference>
<dbReference type="PANTHER" id="PTHR12515:SF5">
    <property type="entry name" value="PROTEIN SMAUG"/>
    <property type="match status" value="1"/>
</dbReference>